<accession>A0A645F7P1</accession>
<proteinExistence type="predicted"/>
<organism evidence="1">
    <name type="scientific">bioreactor metagenome</name>
    <dbReference type="NCBI Taxonomy" id="1076179"/>
    <lineage>
        <taxon>unclassified sequences</taxon>
        <taxon>metagenomes</taxon>
        <taxon>ecological metagenomes</taxon>
    </lineage>
</organism>
<evidence type="ECO:0000313" key="1">
    <source>
        <dbReference type="EMBL" id="MPN09542.1"/>
    </source>
</evidence>
<name>A0A645F7P1_9ZZZZ</name>
<dbReference type="EMBL" id="VSSQ01055657">
    <property type="protein sequence ID" value="MPN09542.1"/>
    <property type="molecule type" value="Genomic_DNA"/>
</dbReference>
<sequence length="72" mass="7956">MQQGDFLHGLVVQAHQVINHVDVARPIEDAVPAKNEVLDLHPVFVDWIIMLPGIETVLLLEFGAKGTRGLSF</sequence>
<reference evidence="1" key="1">
    <citation type="submission" date="2019-08" db="EMBL/GenBank/DDBJ databases">
        <authorList>
            <person name="Kucharzyk K."/>
            <person name="Murdoch R.W."/>
            <person name="Higgins S."/>
            <person name="Loffler F."/>
        </authorList>
    </citation>
    <scope>NUCLEOTIDE SEQUENCE</scope>
</reference>
<comment type="caution">
    <text evidence="1">The sequence shown here is derived from an EMBL/GenBank/DDBJ whole genome shotgun (WGS) entry which is preliminary data.</text>
</comment>
<gene>
    <name evidence="1" type="ORF">SDC9_156833</name>
</gene>
<dbReference type="AlphaFoldDB" id="A0A645F7P1"/>
<protein>
    <submittedName>
        <fullName evidence="1">Uncharacterized protein</fullName>
    </submittedName>
</protein>